<reference evidence="3" key="1">
    <citation type="journal article" date="2023" name="Insect Mol. Biol.">
        <title>Genome sequencing provides insights into the evolution of gene families encoding plant cell wall-degrading enzymes in longhorned beetles.</title>
        <authorList>
            <person name="Shin N.R."/>
            <person name="Okamura Y."/>
            <person name="Kirsch R."/>
            <person name="Pauchet Y."/>
        </authorList>
    </citation>
    <scope>NUCLEOTIDE SEQUENCE</scope>
    <source>
        <strain evidence="3">AMC_N1</strain>
    </source>
</reference>
<dbReference type="InterPro" id="IPR019181">
    <property type="entry name" value="LSM12_ABD"/>
</dbReference>
<protein>
    <recommendedName>
        <fullName evidence="2">AD domain-containing protein</fullName>
    </recommendedName>
</protein>
<proteinExistence type="predicted"/>
<evidence type="ECO:0000313" key="3">
    <source>
        <dbReference type="EMBL" id="KAJ8940004.1"/>
    </source>
</evidence>
<keyword evidence="4" id="KW-1185">Reference proteome</keyword>
<organism evidence="3 4">
    <name type="scientific">Aromia moschata</name>
    <dbReference type="NCBI Taxonomy" id="1265417"/>
    <lineage>
        <taxon>Eukaryota</taxon>
        <taxon>Metazoa</taxon>
        <taxon>Ecdysozoa</taxon>
        <taxon>Arthropoda</taxon>
        <taxon>Hexapoda</taxon>
        <taxon>Insecta</taxon>
        <taxon>Pterygota</taxon>
        <taxon>Neoptera</taxon>
        <taxon>Endopterygota</taxon>
        <taxon>Coleoptera</taxon>
        <taxon>Polyphaga</taxon>
        <taxon>Cucujiformia</taxon>
        <taxon>Chrysomeloidea</taxon>
        <taxon>Cerambycidae</taxon>
        <taxon>Cerambycinae</taxon>
        <taxon>Callichromatini</taxon>
        <taxon>Aromia</taxon>
    </lineage>
</organism>
<gene>
    <name evidence="3" type="ORF">NQ318_012926</name>
</gene>
<accession>A0AAV8XMP0</accession>
<feature type="domain" description="AD" evidence="2">
    <location>
        <begin position="1"/>
        <end position="62"/>
    </location>
</feature>
<dbReference type="InterPro" id="IPR039683">
    <property type="entry name" value="Lsm12-like"/>
</dbReference>
<dbReference type="EMBL" id="JAPWTK010000456">
    <property type="protein sequence ID" value="KAJ8940004.1"/>
    <property type="molecule type" value="Genomic_DNA"/>
</dbReference>
<comment type="caution">
    <text evidence="3">The sequence shown here is derived from an EMBL/GenBank/DDBJ whole genome shotgun (WGS) entry which is preliminary data.</text>
</comment>
<dbReference type="InterPro" id="IPR047574">
    <property type="entry name" value="AD"/>
</dbReference>
<feature type="region of interest" description="Disordered" evidence="1">
    <location>
        <begin position="107"/>
        <end position="135"/>
    </location>
</feature>
<feature type="compositionally biased region" description="Basic and acidic residues" evidence="1">
    <location>
        <begin position="124"/>
        <end position="135"/>
    </location>
</feature>
<dbReference type="Pfam" id="PF09793">
    <property type="entry name" value="AD"/>
    <property type="match status" value="1"/>
</dbReference>
<name>A0AAV8XMP0_9CUCU</name>
<evidence type="ECO:0000313" key="4">
    <source>
        <dbReference type="Proteomes" id="UP001162162"/>
    </source>
</evidence>
<evidence type="ECO:0000259" key="2">
    <source>
        <dbReference type="PROSITE" id="PS52001"/>
    </source>
</evidence>
<dbReference type="Proteomes" id="UP001162162">
    <property type="component" value="Unassembled WGS sequence"/>
</dbReference>
<dbReference type="PROSITE" id="PS52001">
    <property type="entry name" value="AD"/>
    <property type="match status" value="1"/>
</dbReference>
<dbReference type="AlphaFoldDB" id="A0AAV8XMP0"/>
<dbReference type="PANTHER" id="PTHR13542">
    <property type="entry name" value="LSM12 HOMOLOG"/>
    <property type="match status" value="1"/>
</dbReference>
<sequence>MLVNLRAKTINEVRWRNSEIVIWNHEIIISPPYQLENISGNTTSKGYSYVKKVVSREAYERFSVKFPELACLSEQQLTIAINSKGAKKHIDNLYIYAQKNISQPPFSELSHPVAQPDEPPLGPRKIERSPATSHERQFRLRKNLCVVTCPECAKCQMVNVKPFSD</sequence>
<evidence type="ECO:0000256" key="1">
    <source>
        <dbReference type="SAM" id="MobiDB-lite"/>
    </source>
</evidence>